<feature type="region of interest" description="Disordered" evidence="1">
    <location>
        <begin position="44"/>
        <end position="72"/>
    </location>
</feature>
<organism evidence="2 3">
    <name type="scientific">Solanum commersonii</name>
    <name type="common">Commerson's wild potato</name>
    <name type="synonym">Commerson's nightshade</name>
    <dbReference type="NCBI Taxonomy" id="4109"/>
    <lineage>
        <taxon>Eukaryota</taxon>
        <taxon>Viridiplantae</taxon>
        <taxon>Streptophyta</taxon>
        <taxon>Embryophyta</taxon>
        <taxon>Tracheophyta</taxon>
        <taxon>Spermatophyta</taxon>
        <taxon>Magnoliopsida</taxon>
        <taxon>eudicotyledons</taxon>
        <taxon>Gunneridae</taxon>
        <taxon>Pentapetalae</taxon>
        <taxon>asterids</taxon>
        <taxon>lamiids</taxon>
        <taxon>Solanales</taxon>
        <taxon>Solanaceae</taxon>
        <taxon>Solanoideae</taxon>
        <taxon>Solaneae</taxon>
        <taxon>Solanum</taxon>
    </lineage>
</organism>
<dbReference type="EMBL" id="JACXVP010000003">
    <property type="protein sequence ID" value="KAG5614895.1"/>
    <property type="molecule type" value="Genomic_DNA"/>
</dbReference>
<dbReference type="AlphaFoldDB" id="A0A9J5ZSA4"/>
<sequence>MCLYSRTCIFGSNDAYSSKLESAQPKQELKVGHDGRGYVGIASGAAKGVQENQGSRRPLRVRASSKRRRPSA</sequence>
<evidence type="ECO:0000313" key="3">
    <source>
        <dbReference type="Proteomes" id="UP000824120"/>
    </source>
</evidence>
<protein>
    <submittedName>
        <fullName evidence="2">Uncharacterized protein</fullName>
    </submittedName>
</protein>
<comment type="caution">
    <text evidence="2">The sequence shown here is derived from an EMBL/GenBank/DDBJ whole genome shotgun (WGS) entry which is preliminary data.</text>
</comment>
<proteinExistence type="predicted"/>
<evidence type="ECO:0000313" key="2">
    <source>
        <dbReference type="EMBL" id="KAG5614895.1"/>
    </source>
</evidence>
<name>A0A9J5ZSA4_SOLCO</name>
<keyword evidence="3" id="KW-1185">Reference proteome</keyword>
<gene>
    <name evidence="2" type="ORF">H5410_014719</name>
</gene>
<feature type="compositionally biased region" description="Basic residues" evidence="1">
    <location>
        <begin position="57"/>
        <end position="72"/>
    </location>
</feature>
<accession>A0A9J5ZSA4</accession>
<evidence type="ECO:0000256" key="1">
    <source>
        <dbReference type="SAM" id="MobiDB-lite"/>
    </source>
</evidence>
<reference evidence="2 3" key="1">
    <citation type="submission" date="2020-09" db="EMBL/GenBank/DDBJ databases">
        <title>De no assembly of potato wild relative species, Solanum commersonii.</title>
        <authorList>
            <person name="Cho K."/>
        </authorList>
    </citation>
    <scope>NUCLEOTIDE SEQUENCE [LARGE SCALE GENOMIC DNA]</scope>
    <source>
        <strain evidence="2">LZ3.2</strain>
        <tissue evidence="2">Leaf</tissue>
    </source>
</reference>
<dbReference type="Proteomes" id="UP000824120">
    <property type="component" value="Chromosome 3"/>
</dbReference>